<comment type="caution">
    <text evidence="2">The sequence shown here is derived from an EMBL/GenBank/DDBJ whole genome shotgun (WGS) entry which is preliminary data.</text>
</comment>
<sequence>MTTTLLKPDSAPQGRDARHDASIPASFTKNDLASVCDERHIDAKSACGDAAAVSSTLATQRSASSSEPEAETTACMTEEDTVSVLEVLAEMQRIIDRHLEKTARQQDEN</sequence>
<feature type="compositionally biased region" description="Low complexity" evidence="1">
    <location>
        <begin position="62"/>
        <end position="74"/>
    </location>
</feature>
<reference evidence="2" key="1">
    <citation type="journal article" date="2020" name="mSystems">
        <title>Genome- and Community-Level Interaction Insights into Carbon Utilization and Element Cycling Functions of Hydrothermarchaeota in Hydrothermal Sediment.</title>
        <authorList>
            <person name="Zhou Z."/>
            <person name="Liu Y."/>
            <person name="Xu W."/>
            <person name="Pan J."/>
            <person name="Luo Z.H."/>
            <person name="Li M."/>
        </authorList>
    </citation>
    <scope>NUCLEOTIDE SEQUENCE [LARGE SCALE GENOMIC DNA]</scope>
    <source>
        <strain evidence="2">SpSt-243</strain>
    </source>
</reference>
<dbReference type="AlphaFoldDB" id="A0A7C1NXZ5"/>
<evidence type="ECO:0000313" key="2">
    <source>
        <dbReference type="EMBL" id="HEB43573.1"/>
    </source>
</evidence>
<feature type="region of interest" description="Disordered" evidence="1">
    <location>
        <begin position="53"/>
        <end position="77"/>
    </location>
</feature>
<organism evidence="2">
    <name type="scientific">Agrobacterium albertimagni</name>
    <dbReference type="NCBI Taxonomy" id="147266"/>
    <lineage>
        <taxon>Bacteria</taxon>
        <taxon>Pseudomonadati</taxon>
        <taxon>Pseudomonadota</taxon>
        <taxon>Alphaproteobacteria</taxon>
        <taxon>Hyphomicrobiales</taxon>
        <taxon>Rhizobiaceae</taxon>
        <taxon>Rhizobium/Agrobacterium group</taxon>
        <taxon>Agrobacterium</taxon>
    </lineage>
</organism>
<name>A0A7C1NXZ5_9HYPH</name>
<proteinExistence type="predicted"/>
<accession>A0A7C1NXZ5</accession>
<protein>
    <submittedName>
        <fullName evidence="2">Uncharacterized protein</fullName>
    </submittedName>
</protein>
<gene>
    <name evidence="2" type="ORF">ENP70_07715</name>
</gene>
<evidence type="ECO:0000256" key="1">
    <source>
        <dbReference type="SAM" id="MobiDB-lite"/>
    </source>
</evidence>
<feature type="region of interest" description="Disordered" evidence="1">
    <location>
        <begin position="1"/>
        <end position="24"/>
    </location>
</feature>
<dbReference type="EMBL" id="DSKI01000398">
    <property type="protein sequence ID" value="HEB43573.1"/>
    <property type="molecule type" value="Genomic_DNA"/>
</dbReference>